<accession>A0A6J6UY20</accession>
<protein>
    <submittedName>
        <fullName evidence="1">Unannotated protein</fullName>
    </submittedName>
</protein>
<organism evidence="1">
    <name type="scientific">freshwater metagenome</name>
    <dbReference type="NCBI Taxonomy" id="449393"/>
    <lineage>
        <taxon>unclassified sequences</taxon>
        <taxon>metagenomes</taxon>
        <taxon>ecological metagenomes</taxon>
    </lineage>
</organism>
<dbReference type="AlphaFoldDB" id="A0A6J6UY20"/>
<sequence>MADSTHVTAALSAMSDKTAEQRAALRLKHAQKLTALMEARNDLRGVHALADFVDDSVRWSA</sequence>
<reference evidence="1" key="1">
    <citation type="submission" date="2020-05" db="EMBL/GenBank/DDBJ databases">
        <authorList>
            <person name="Chiriac C."/>
            <person name="Salcher M."/>
            <person name="Ghai R."/>
            <person name="Kavagutti S V."/>
        </authorList>
    </citation>
    <scope>NUCLEOTIDE SEQUENCE</scope>
</reference>
<name>A0A6J6UY20_9ZZZZ</name>
<evidence type="ECO:0000313" key="1">
    <source>
        <dbReference type="EMBL" id="CAB4763257.1"/>
    </source>
</evidence>
<dbReference type="EMBL" id="CAEZYQ010000027">
    <property type="protein sequence ID" value="CAB4763257.1"/>
    <property type="molecule type" value="Genomic_DNA"/>
</dbReference>
<gene>
    <name evidence="1" type="ORF">UFOPK2761_02808</name>
</gene>
<proteinExistence type="predicted"/>